<dbReference type="Proteomes" id="UP000619355">
    <property type="component" value="Unassembled WGS sequence"/>
</dbReference>
<reference evidence="5" key="1">
    <citation type="journal article" date="2019" name="Int. J. Syst. Evol. Microbiol.">
        <title>The Global Catalogue of Microorganisms (GCM) 10K type strain sequencing project: providing services to taxonomists for standard genome sequencing and annotation.</title>
        <authorList>
            <consortium name="The Broad Institute Genomics Platform"/>
            <consortium name="The Broad Institute Genome Sequencing Center for Infectious Disease"/>
            <person name="Wu L."/>
            <person name="Ma J."/>
        </authorList>
    </citation>
    <scope>NUCLEOTIDE SEQUENCE [LARGE SCALE GENOMIC DNA]</scope>
    <source>
        <strain evidence="5">JCM 4253</strain>
    </source>
</reference>
<dbReference type="CDD" id="cd08545">
    <property type="entry name" value="YcnI_like"/>
    <property type="match status" value="1"/>
</dbReference>
<organism evidence="4 5">
    <name type="scientific">Streptomyces capoamus</name>
    <dbReference type="NCBI Taxonomy" id="68183"/>
    <lineage>
        <taxon>Bacteria</taxon>
        <taxon>Bacillati</taxon>
        <taxon>Actinomycetota</taxon>
        <taxon>Actinomycetes</taxon>
        <taxon>Kitasatosporales</taxon>
        <taxon>Streptomycetaceae</taxon>
        <taxon>Streptomyces</taxon>
    </lineage>
</organism>
<dbReference type="Pfam" id="PF07987">
    <property type="entry name" value="DUF1775"/>
    <property type="match status" value="1"/>
</dbReference>
<protein>
    <recommendedName>
        <fullName evidence="3">YncI copper-binding domain-containing protein</fullName>
    </recommendedName>
</protein>
<sequence>MGVSGVVRGVRAGVFAAVCVLLAAAGHGAATGDMPPLWADAAGFGGVFALGCALGGRERSLPGIGAVVLCTQAALHLGFDGAARAVDRAARPHARPRAVHGLPPHLAAHATGPDLLGAHATGVHALAVHASSPHLLAAHATGAHLCAALAVSWWLRRGEAAVWSMLRRAATLVPVLPAWYRRVPPPLSAGRPAPLVPAATGPPRGAPLRHAVRRRGPPPPVPYRNRPPAHVTRTEIHSLMSTTRTALRRAGAGTALAAAAVLLAATAASAHVTVHPESYPKGATDGVLTFRVPNEEDAAATTKVQVLLPTDHPVLGVLVHPQDGWTAKVTTSKLKAPVKTDDGTITEAASEITFTGGRIGAGQYEDFTVAFGQLPDDGGQLVFKTLQTYSDGKVARWIEQPEAGGEEPENPAPTLKLTAAATTAPTTTPARATTGAADTSDSTARGLGVAGLVAGVLGLGAAAVALRSRAARP</sequence>
<evidence type="ECO:0000256" key="2">
    <source>
        <dbReference type="SAM" id="Phobius"/>
    </source>
</evidence>
<gene>
    <name evidence="4" type="ORF">GCM10018980_20500</name>
</gene>
<evidence type="ECO:0000256" key="1">
    <source>
        <dbReference type="SAM" id="MobiDB-lite"/>
    </source>
</evidence>
<evidence type="ECO:0000313" key="4">
    <source>
        <dbReference type="EMBL" id="GHG43614.1"/>
    </source>
</evidence>
<proteinExistence type="predicted"/>
<accession>A0A919C250</accession>
<feature type="region of interest" description="Disordered" evidence="1">
    <location>
        <begin position="195"/>
        <end position="228"/>
    </location>
</feature>
<feature type="domain" description="YncI copper-binding" evidence="3">
    <location>
        <begin position="271"/>
        <end position="417"/>
    </location>
</feature>
<feature type="region of interest" description="Disordered" evidence="1">
    <location>
        <begin position="422"/>
        <end position="441"/>
    </location>
</feature>
<dbReference type="InterPro" id="IPR012533">
    <property type="entry name" value="YcnI-copper_dom"/>
</dbReference>
<evidence type="ECO:0000313" key="5">
    <source>
        <dbReference type="Proteomes" id="UP000619355"/>
    </source>
</evidence>
<dbReference type="EMBL" id="BNBF01000005">
    <property type="protein sequence ID" value="GHG43614.1"/>
    <property type="molecule type" value="Genomic_DNA"/>
</dbReference>
<comment type="caution">
    <text evidence="4">The sequence shown here is derived from an EMBL/GenBank/DDBJ whole genome shotgun (WGS) entry which is preliminary data.</text>
</comment>
<keyword evidence="2" id="KW-0812">Transmembrane</keyword>
<dbReference type="Gene3D" id="2.60.40.2230">
    <property type="entry name" value="Uncharacterised protein YcnI-like PF07987, DUF1775"/>
    <property type="match status" value="1"/>
</dbReference>
<name>A0A919C250_9ACTN</name>
<dbReference type="InterPro" id="IPR038507">
    <property type="entry name" value="YcnI-like_sf"/>
</dbReference>
<feature type="transmembrane region" description="Helical" evidence="2">
    <location>
        <begin position="447"/>
        <end position="466"/>
    </location>
</feature>
<keyword evidence="2" id="KW-0472">Membrane</keyword>
<evidence type="ECO:0000259" key="3">
    <source>
        <dbReference type="Pfam" id="PF07987"/>
    </source>
</evidence>
<keyword evidence="5" id="KW-1185">Reference proteome</keyword>
<keyword evidence="2" id="KW-1133">Transmembrane helix</keyword>
<dbReference type="AlphaFoldDB" id="A0A919C250"/>